<reference evidence="18" key="1">
    <citation type="submission" date="2024-04" db="EMBL/GenBank/DDBJ databases">
        <authorList>
            <person name="Shaw F."/>
            <person name="Minotto A."/>
        </authorList>
    </citation>
    <scope>NUCLEOTIDE SEQUENCE [LARGE SCALE GENOMIC DNA]</scope>
</reference>
<feature type="compositionally biased region" description="Basic and acidic residues" evidence="14">
    <location>
        <begin position="489"/>
        <end position="507"/>
    </location>
</feature>
<feature type="region of interest" description="Disordered" evidence="14">
    <location>
        <begin position="471"/>
        <end position="507"/>
    </location>
</feature>
<dbReference type="Proteomes" id="UP001497453">
    <property type="component" value="Chromosome 2"/>
</dbReference>
<evidence type="ECO:0000256" key="15">
    <source>
        <dbReference type="SAM" id="Phobius"/>
    </source>
</evidence>
<gene>
    <name evidence="17" type="ORF">GFSPODELE1_LOCUS3383</name>
</gene>
<evidence type="ECO:0000256" key="4">
    <source>
        <dbReference type="ARBA" id="ARBA00022448"/>
    </source>
</evidence>
<feature type="transmembrane region" description="Helical" evidence="15">
    <location>
        <begin position="27"/>
        <end position="51"/>
    </location>
</feature>
<dbReference type="EMBL" id="OZ037945">
    <property type="protein sequence ID" value="CAL1700999.1"/>
    <property type="molecule type" value="Genomic_DNA"/>
</dbReference>
<keyword evidence="7" id="KW-0249">Electron transport</keyword>
<comment type="catalytic activity">
    <reaction evidence="13">
        <text>2 a Fe(II)-siderophore + NADP(+) + H(+) = 2 a Fe(III)-siderophore + NADPH</text>
        <dbReference type="Rhea" id="RHEA:28795"/>
        <dbReference type="Rhea" id="RHEA-COMP:11342"/>
        <dbReference type="Rhea" id="RHEA-COMP:11344"/>
        <dbReference type="ChEBI" id="CHEBI:15378"/>
        <dbReference type="ChEBI" id="CHEBI:29033"/>
        <dbReference type="ChEBI" id="CHEBI:29034"/>
        <dbReference type="ChEBI" id="CHEBI:57783"/>
        <dbReference type="ChEBI" id="CHEBI:58349"/>
        <dbReference type="EC" id="1.16.1.9"/>
    </reaction>
</comment>
<organism evidence="17 18">
    <name type="scientific">Somion occarium</name>
    <dbReference type="NCBI Taxonomy" id="3059160"/>
    <lineage>
        <taxon>Eukaryota</taxon>
        <taxon>Fungi</taxon>
        <taxon>Dikarya</taxon>
        <taxon>Basidiomycota</taxon>
        <taxon>Agaricomycotina</taxon>
        <taxon>Agaricomycetes</taxon>
        <taxon>Polyporales</taxon>
        <taxon>Cerrenaceae</taxon>
        <taxon>Somion</taxon>
    </lineage>
</organism>
<dbReference type="InterPro" id="IPR039261">
    <property type="entry name" value="FNR_nucleotide-bd"/>
</dbReference>
<dbReference type="SFLD" id="SFLDG01168">
    <property type="entry name" value="Ferric_reductase_subgroup_(FRE"/>
    <property type="match status" value="1"/>
</dbReference>
<dbReference type="Gene3D" id="3.40.50.80">
    <property type="entry name" value="Nucleotide-binding domain of ferredoxin-NADP reductase (FNR) module"/>
    <property type="match status" value="1"/>
</dbReference>
<evidence type="ECO:0000256" key="14">
    <source>
        <dbReference type="SAM" id="MobiDB-lite"/>
    </source>
</evidence>
<evidence type="ECO:0000256" key="9">
    <source>
        <dbReference type="ARBA" id="ARBA00023002"/>
    </source>
</evidence>
<feature type="domain" description="FAD-binding FR-type" evidence="16">
    <location>
        <begin position="280"/>
        <end position="389"/>
    </location>
</feature>
<dbReference type="PANTHER" id="PTHR32361:SF9">
    <property type="entry name" value="FERRIC REDUCTASE TRANSMEMBRANE COMPONENT 3-RELATED"/>
    <property type="match status" value="1"/>
</dbReference>
<evidence type="ECO:0000313" key="17">
    <source>
        <dbReference type="EMBL" id="CAL1700999.1"/>
    </source>
</evidence>
<feature type="transmembrane region" description="Helical" evidence="15">
    <location>
        <begin position="228"/>
        <end position="252"/>
    </location>
</feature>
<dbReference type="InterPro" id="IPR051410">
    <property type="entry name" value="Ferric/Cupric_Reductase"/>
</dbReference>
<evidence type="ECO:0000256" key="13">
    <source>
        <dbReference type="ARBA" id="ARBA00048483"/>
    </source>
</evidence>
<protein>
    <recommendedName>
        <fullName evidence="3">ferric-chelate reductase (NADPH)</fullName>
        <ecNumber evidence="3">1.16.1.9</ecNumber>
    </recommendedName>
</protein>
<evidence type="ECO:0000256" key="8">
    <source>
        <dbReference type="ARBA" id="ARBA00022989"/>
    </source>
</evidence>
<dbReference type="EC" id="1.16.1.9" evidence="3"/>
<dbReference type="Pfam" id="PF08030">
    <property type="entry name" value="NAD_binding_6"/>
    <property type="match status" value="1"/>
</dbReference>
<accession>A0ABP1D1G8</accession>
<keyword evidence="10" id="KW-0406">Ion transport</keyword>
<comment type="similarity">
    <text evidence="2">Belongs to the ferric reductase (FRE) family.</text>
</comment>
<dbReference type="PANTHER" id="PTHR32361">
    <property type="entry name" value="FERRIC/CUPRIC REDUCTASE TRANSMEMBRANE COMPONENT"/>
    <property type="match status" value="1"/>
</dbReference>
<evidence type="ECO:0000256" key="2">
    <source>
        <dbReference type="ARBA" id="ARBA00006278"/>
    </source>
</evidence>
<dbReference type="SFLD" id="SFLDS00052">
    <property type="entry name" value="Ferric_Reductase_Domain"/>
    <property type="match status" value="1"/>
</dbReference>
<feature type="transmembrane region" description="Helical" evidence="15">
    <location>
        <begin position="95"/>
        <end position="116"/>
    </location>
</feature>
<evidence type="ECO:0000256" key="10">
    <source>
        <dbReference type="ARBA" id="ARBA00023065"/>
    </source>
</evidence>
<evidence type="ECO:0000256" key="12">
    <source>
        <dbReference type="ARBA" id="ARBA00023180"/>
    </source>
</evidence>
<name>A0ABP1D1G8_9APHY</name>
<keyword evidence="8 15" id="KW-1133">Transmembrane helix</keyword>
<dbReference type="InterPro" id="IPR017938">
    <property type="entry name" value="Riboflavin_synthase-like_b-brl"/>
</dbReference>
<dbReference type="InterPro" id="IPR013112">
    <property type="entry name" value="FAD-bd_8"/>
</dbReference>
<evidence type="ECO:0000256" key="1">
    <source>
        <dbReference type="ARBA" id="ARBA00004651"/>
    </source>
</evidence>
<evidence type="ECO:0000256" key="3">
    <source>
        <dbReference type="ARBA" id="ARBA00012668"/>
    </source>
</evidence>
<dbReference type="SUPFAM" id="SSF63380">
    <property type="entry name" value="Riboflavin synthase domain-like"/>
    <property type="match status" value="1"/>
</dbReference>
<keyword evidence="12" id="KW-0325">Glycoprotein</keyword>
<keyword evidence="9" id="KW-0560">Oxidoreductase</keyword>
<dbReference type="InterPro" id="IPR017927">
    <property type="entry name" value="FAD-bd_FR_type"/>
</dbReference>
<keyword evidence="4" id="KW-0813">Transport</keyword>
<evidence type="ECO:0000256" key="6">
    <source>
        <dbReference type="ARBA" id="ARBA00022692"/>
    </source>
</evidence>
<keyword evidence="5" id="KW-1003">Cell membrane</keyword>
<evidence type="ECO:0000256" key="7">
    <source>
        <dbReference type="ARBA" id="ARBA00022982"/>
    </source>
</evidence>
<dbReference type="InterPro" id="IPR013130">
    <property type="entry name" value="Fe3_Rdtase_TM_dom"/>
</dbReference>
<proteinExistence type="inferred from homology"/>
<feature type="transmembrane region" description="Helical" evidence="15">
    <location>
        <begin position="198"/>
        <end position="216"/>
    </location>
</feature>
<evidence type="ECO:0000313" key="18">
    <source>
        <dbReference type="Proteomes" id="UP001497453"/>
    </source>
</evidence>
<evidence type="ECO:0000259" key="16">
    <source>
        <dbReference type="PROSITE" id="PS51384"/>
    </source>
</evidence>
<evidence type="ECO:0000256" key="5">
    <source>
        <dbReference type="ARBA" id="ARBA00022475"/>
    </source>
</evidence>
<dbReference type="Pfam" id="PF01794">
    <property type="entry name" value="Ferric_reduct"/>
    <property type="match status" value="1"/>
</dbReference>
<keyword evidence="18" id="KW-1185">Reference proteome</keyword>
<dbReference type="PROSITE" id="PS51384">
    <property type="entry name" value="FAD_FR"/>
    <property type="match status" value="1"/>
</dbReference>
<dbReference type="SUPFAM" id="SSF52343">
    <property type="entry name" value="Ferredoxin reductase-like, C-terminal NADP-linked domain"/>
    <property type="match status" value="1"/>
</dbReference>
<keyword evidence="11 15" id="KW-0472">Membrane</keyword>
<dbReference type="InterPro" id="IPR013121">
    <property type="entry name" value="Fe_red_NAD-bd_6"/>
</dbReference>
<keyword evidence="6 15" id="KW-0812">Transmembrane</keyword>
<dbReference type="Pfam" id="PF08022">
    <property type="entry name" value="FAD_binding_8"/>
    <property type="match status" value="1"/>
</dbReference>
<sequence length="584" mass="65856">MPKVLASPFPPWLNELKRHGEEDYPRYIWYIYLGFFALATFINVCSKLWVWHRRRNASSIRSSYPTVKDGSSASRLPMALLTASRIVGYRWRIPAVNMAVVEMLLISAYIVILFSFEFCNTQGLVLRYFANRAGHIAGVQFPLIVALSSKNNMVQLLTGVSHEKLNLMHRVTSRVTLVMVWIHWWSRYVTEMDFFEEAWITCGLFAGITFSLLTLISFQPIRKRFYEFFYISHVFLVMVFLVLAIIHCAGASPGMPFYIYPCFIVWGFDRLCRFTRYVVMNNFIKPKASAGELELLNHDTLRLKIKRRIPLGWRAGQHAFLAFPTLNPTQSHPFTIATIPDGESKEQVLMFVIRVREGFTKRMRDHVHANGIGHLPVFMDGPYGAPPDITPFETCIFIAGGSGISYILPRFHEIIKQASAEKACARRIAFVWAIREPSHMRWLSENLTTILASAPSTLDISVSIFITNTSQQESPSLDDPSSKRSSATDIEKQHDLGSGDEKVSEKDTDTLETLGVELYTGRPDVHKILEAQVKASVGPVSVDVSGPTPLVSAVRSALSSSFAGPMNVLKGGPMIQLNVENFTM</sequence>
<comment type="subcellular location">
    <subcellularLocation>
        <location evidence="1">Cell membrane</location>
        <topology evidence="1">Multi-pass membrane protein</topology>
    </subcellularLocation>
</comment>
<evidence type="ECO:0000256" key="11">
    <source>
        <dbReference type="ARBA" id="ARBA00023136"/>
    </source>
</evidence>
<dbReference type="Gene3D" id="2.40.30.10">
    <property type="entry name" value="Translation factors"/>
    <property type="match status" value="1"/>
</dbReference>
<dbReference type="CDD" id="cd06186">
    <property type="entry name" value="NOX_Duox_like_FAD_NADP"/>
    <property type="match status" value="1"/>
</dbReference>